<evidence type="ECO:0000259" key="2">
    <source>
        <dbReference type="Pfam" id="PF01926"/>
    </source>
</evidence>
<dbReference type="InterPro" id="IPR027417">
    <property type="entry name" value="P-loop_NTPase"/>
</dbReference>
<dbReference type="InterPro" id="IPR006073">
    <property type="entry name" value="GTP-bd"/>
</dbReference>
<feature type="domain" description="G" evidence="2">
    <location>
        <begin position="69"/>
        <end position="208"/>
    </location>
</feature>
<dbReference type="InterPro" id="IPR005662">
    <property type="entry name" value="GTPase_Era-like"/>
</dbReference>
<dbReference type="PANTHER" id="PTHR42698">
    <property type="entry name" value="GTPASE ERA"/>
    <property type="match status" value="1"/>
</dbReference>
<dbReference type="EMBL" id="CP040899">
    <property type="protein sequence ID" value="QDB78608.1"/>
    <property type="molecule type" value="Genomic_DNA"/>
</dbReference>
<gene>
    <name evidence="3" type="ORF">FE251_03850</name>
</gene>
<evidence type="ECO:0000313" key="3">
    <source>
        <dbReference type="EMBL" id="QDB78608.1"/>
    </source>
</evidence>
<protein>
    <submittedName>
        <fullName evidence="3">ATP-binding protein</fullName>
    </submittedName>
</protein>
<keyword evidence="1" id="KW-1133">Transmembrane helix</keyword>
<dbReference type="SUPFAM" id="SSF52540">
    <property type="entry name" value="P-loop containing nucleoside triphosphate hydrolases"/>
    <property type="match status" value="1"/>
</dbReference>
<dbReference type="GO" id="GO:0005524">
    <property type="term" value="F:ATP binding"/>
    <property type="evidence" value="ECO:0007669"/>
    <property type="project" value="UniProtKB-KW"/>
</dbReference>
<keyword evidence="3" id="KW-0067">ATP-binding</keyword>
<proteinExistence type="predicted"/>
<sequence>MSQTATRRHGAHVAPVTDDDARLTARVQVIAEALEIAGDQVDPALVEASLADIARVEERLRLGVGWTVAALVGGTGSGKSSLFNAISGLSFADVGAIRPTTDRAAACVWGGQATELLDFLSVGPHRRIERESMLDADHERALHGLVLLDMPDHDSVAEAHAGQVDRLLPLVDLLVWVVDPQKYADNALHARYLRGLADRQAAMLVLVNQVDTIPRAAVPRVVDSVRSLLRADGLDDVEVLTTSASTGEGVDDVREVLARTVAGHSAAARTAEAEVEAVARRLAVAVGPGEPPAGEAQVAAVTDELTRAAGTDAVAESLRSAATRVRPSAPARPELPAAGTVEAVRGRWLASVTDGLPARWRQAVESDVSPSKDLRAAVGKAVESVPLPEARQPGAIALHLAGLVLAVLGVVGLVLGLTGVLGTDLPGGLLLGVGGGLVALGVGAVVGSRLWRGSHGERVAAGYREDVTARVRDVVRTALAKPTSSVLARHRTLREAVAGTAPQRG</sequence>
<feature type="transmembrane region" description="Helical" evidence="1">
    <location>
        <begin position="429"/>
        <end position="451"/>
    </location>
</feature>
<keyword evidence="1" id="KW-0472">Membrane</keyword>
<dbReference type="PANTHER" id="PTHR42698:SF1">
    <property type="entry name" value="GTPASE ERA, MITOCHONDRIAL"/>
    <property type="match status" value="1"/>
</dbReference>
<dbReference type="Proteomes" id="UP000313948">
    <property type="component" value="Chromosome"/>
</dbReference>
<keyword evidence="1" id="KW-0812">Transmembrane</keyword>
<organism evidence="3 4">
    <name type="scientific">Georgenia wutianyii</name>
    <dbReference type="NCBI Taxonomy" id="2585135"/>
    <lineage>
        <taxon>Bacteria</taxon>
        <taxon>Bacillati</taxon>
        <taxon>Actinomycetota</taxon>
        <taxon>Actinomycetes</taxon>
        <taxon>Micrococcales</taxon>
        <taxon>Bogoriellaceae</taxon>
        <taxon>Georgenia</taxon>
    </lineage>
</organism>
<dbReference type="RefSeq" id="WP_139947980.1">
    <property type="nucleotide sequence ID" value="NZ_CP040899.1"/>
</dbReference>
<keyword evidence="4" id="KW-1185">Reference proteome</keyword>
<evidence type="ECO:0000313" key="4">
    <source>
        <dbReference type="Proteomes" id="UP000313948"/>
    </source>
</evidence>
<accession>A0ABX5VMM8</accession>
<feature type="transmembrane region" description="Helical" evidence="1">
    <location>
        <begin position="396"/>
        <end position="417"/>
    </location>
</feature>
<keyword evidence="3" id="KW-0547">Nucleotide-binding</keyword>
<evidence type="ECO:0000256" key="1">
    <source>
        <dbReference type="SAM" id="Phobius"/>
    </source>
</evidence>
<name>A0ABX5VMM8_9MICO</name>
<dbReference type="Gene3D" id="3.40.50.300">
    <property type="entry name" value="P-loop containing nucleotide triphosphate hydrolases"/>
    <property type="match status" value="1"/>
</dbReference>
<reference evidence="3 4" key="1">
    <citation type="submission" date="2019-05" db="EMBL/GenBank/DDBJ databases">
        <title>Georgenia *** sp. nov., and Georgenia *** sp. nov., isolated from the intestinal contents of plateau pika (Ochotona curzoniae) in the Qinghai-Tibet plateau of China.</title>
        <authorList>
            <person name="Tian Z."/>
        </authorList>
    </citation>
    <scope>NUCLEOTIDE SEQUENCE [LARGE SCALE GENOMIC DNA]</scope>
    <source>
        <strain evidence="3 4">Z294</strain>
    </source>
</reference>
<dbReference type="Pfam" id="PF01926">
    <property type="entry name" value="MMR_HSR1"/>
    <property type="match status" value="1"/>
</dbReference>